<dbReference type="RefSeq" id="WP_110997845.1">
    <property type="nucleotide sequence ID" value="NZ_QKTW01000008.1"/>
</dbReference>
<name>A0A2W2BCP5_9BACT</name>
<evidence type="ECO:0000259" key="2">
    <source>
        <dbReference type="Pfam" id="PF02368"/>
    </source>
</evidence>
<dbReference type="InterPro" id="IPR008964">
    <property type="entry name" value="Invasin/intimin_cell_adhesion"/>
</dbReference>
<dbReference type="NCBIfam" id="TIGR04183">
    <property type="entry name" value="Por_Secre_tail"/>
    <property type="match status" value="1"/>
</dbReference>
<sequence>MKKLYLALGLLSGAATLHAQTNSIDISSAQQTNPASGKWKVIAMSADMQNAYCYGNTNGPAAPQSGATAVSPVIIGQDALVLTNDIVDWSPNGGTFLSCFQYNTVYTSQPSVKNNTNCTMTIQRRFYVCSDTAQLININLPAVCDDYILSATMDGSTVLFTNTSSNPSFPSAVTINSTQYVTPGPHTIEVVCANNEDPVPNYYYVGGAMRQWNPFGVMLTGNITTAAGNILYDTIPPAMPVIIGNPTITSGQSATLSNAAGNGTWFSSNTAVATVSQTGVITAINAGTTVISYTNSHYCPNQTSKTITVENPAGINTPIATGNTQLLQNAPNPFNGKTIIEYFVTTIKSGACICVYDLNGKELQRLPIASAGKGSVVINDDLMPSGIYLYSLIIDGQKIGTRRMTLIK</sequence>
<dbReference type="Gene3D" id="2.60.40.1080">
    <property type="match status" value="1"/>
</dbReference>
<keyword evidence="1" id="KW-0732">Signal</keyword>
<proteinExistence type="predicted"/>
<feature type="chain" id="PRO_5016064994" description="BIG2 domain-containing protein" evidence="1">
    <location>
        <begin position="20"/>
        <end position="408"/>
    </location>
</feature>
<evidence type="ECO:0000313" key="4">
    <source>
        <dbReference type="Proteomes" id="UP000248745"/>
    </source>
</evidence>
<dbReference type="InterPro" id="IPR026444">
    <property type="entry name" value="Secre_tail"/>
</dbReference>
<dbReference type="InterPro" id="IPR003343">
    <property type="entry name" value="Big_2"/>
</dbReference>
<dbReference type="SUPFAM" id="SSF49373">
    <property type="entry name" value="Invasin/intimin cell-adhesion fragments"/>
    <property type="match status" value="1"/>
</dbReference>
<organism evidence="3 4">
    <name type="scientific">Taibaiella soli</name>
    <dbReference type="NCBI Taxonomy" id="1649169"/>
    <lineage>
        <taxon>Bacteria</taxon>
        <taxon>Pseudomonadati</taxon>
        <taxon>Bacteroidota</taxon>
        <taxon>Chitinophagia</taxon>
        <taxon>Chitinophagales</taxon>
        <taxon>Chitinophagaceae</taxon>
        <taxon>Taibaiella</taxon>
    </lineage>
</organism>
<keyword evidence="4" id="KW-1185">Reference proteome</keyword>
<feature type="signal peptide" evidence="1">
    <location>
        <begin position="1"/>
        <end position="19"/>
    </location>
</feature>
<comment type="caution">
    <text evidence="3">The sequence shown here is derived from an EMBL/GenBank/DDBJ whole genome shotgun (WGS) entry which is preliminary data.</text>
</comment>
<evidence type="ECO:0000256" key="1">
    <source>
        <dbReference type="SAM" id="SignalP"/>
    </source>
</evidence>
<reference evidence="3 4" key="1">
    <citation type="submission" date="2018-06" db="EMBL/GenBank/DDBJ databases">
        <title>Mucibacter soli gen. nov., sp. nov., a new member of the family Chitinophagaceae producing mucin.</title>
        <authorList>
            <person name="Kim M.-K."/>
            <person name="Park S."/>
            <person name="Kim T.-S."/>
            <person name="Joung Y."/>
            <person name="Han J.-H."/>
            <person name="Kim S.B."/>
        </authorList>
    </citation>
    <scope>NUCLEOTIDE SEQUENCE [LARGE SCALE GENOMIC DNA]</scope>
    <source>
        <strain evidence="3 4">R1-15</strain>
    </source>
</reference>
<dbReference type="AlphaFoldDB" id="A0A2W2BCP5"/>
<dbReference type="Pfam" id="PF02368">
    <property type="entry name" value="Big_2"/>
    <property type="match status" value="1"/>
</dbReference>
<evidence type="ECO:0000313" key="3">
    <source>
        <dbReference type="EMBL" id="PZF73999.1"/>
    </source>
</evidence>
<gene>
    <name evidence="3" type="ORF">DN068_05240</name>
</gene>
<accession>A0A2W2BCP5</accession>
<feature type="domain" description="BIG2" evidence="2">
    <location>
        <begin position="255"/>
        <end position="295"/>
    </location>
</feature>
<dbReference type="Proteomes" id="UP000248745">
    <property type="component" value="Unassembled WGS sequence"/>
</dbReference>
<dbReference type="OrthoDB" id="9807669at2"/>
<protein>
    <recommendedName>
        <fullName evidence="2">BIG2 domain-containing protein</fullName>
    </recommendedName>
</protein>
<dbReference type="EMBL" id="QKTW01000008">
    <property type="protein sequence ID" value="PZF73999.1"/>
    <property type="molecule type" value="Genomic_DNA"/>
</dbReference>